<comment type="caution">
    <text evidence="1">The sequence shown here is derived from an EMBL/GenBank/DDBJ whole genome shotgun (WGS) entry which is preliminary data.</text>
</comment>
<evidence type="ECO:0000313" key="2">
    <source>
        <dbReference type="Proteomes" id="UP000886740"/>
    </source>
</evidence>
<dbReference type="EMBL" id="DXEL01000048">
    <property type="protein sequence ID" value="HIX74793.1"/>
    <property type="molecule type" value="Genomic_DNA"/>
</dbReference>
<proteinExistence type="predicted"/>
<organism evidence="1 2">
    <name type="scientific">Candidatus Parabacteroides intestinipullorum</name>
    <dbReference type="NCBI Taxonomy" id="2838723"/>
    <lineage>
        <taxon>Bacteria</taxon>
        <taxon>Pseudomonadati</taxon>
        <taxon>Bacteroidota</taxon>
        <taxon>Bacteroidia</taxon>
        <taxon>Bacteroidales</taxon>
        <taxon>Tannerellaceae</taxon>
        <taxon>Parabacteroides</taxon>
    </lineage>
</organism>
<reference evidence="1" key="2">
    <citation type="submission" date="2021-04" db="EMBL/GenBank/DDBJ databases">
        <authorList>
            <person name="Gilroy R."/>
        </authorList>
    </citation>
    <scope>NUCLEOTIDE SEQUENCE</scope>
    <source>
        <strain evidence="1">ChiGjej6B6-14162</strain>
    </source>
</reference>
<gene>
    <name evidence="1" type="ORF">H9977_07155</name>
</gene>
<sequence>MKNYVAVTDNYIIGALWKSRKTVPFVYDRRTNTSYLCAEQEEYASPALIGYSDTLSIAYYEPTMDISMLPDSVQNFLEKEDFVLCIRNIY</sequence>
<protein>
    <submittedName>
        <fullName evidence="1">Uncharacterized protein</fullName>
    </submittedName>
</protein>
<evidence type="ECO:0000313" key="1">
    <source>
        <dbReference type="EMBL" id="HIX74793.1"/>
    </source>
</evidence>
<accession>A0A9D1X8F3</accession>
<dbReference type="Proteomes" id="UP000886740">
    <property type="component" value="Unassembled WGS sequence"/>
</dbReference>
<reference evidence="1" key="1">
    <citation type="journal article" date="2021" name="PeerJ">
        <title>Extensive microbial diversity within the chicken gut microbiome revealed by metagenomics and culture.</title>
        <authorList>
            <person name="Gilroy R."/>
            <person name="Ravi A."/>
            <person name="Getino M."/>
            <person name="Pursley I."/>
            <person name="Horton D.L."/>
            <person name="Alikhan N.F."/>
            <person name="Baker D."/>
            <person name="Gharbi K."/>
            <person name="Hall N."/>
            <person name="Watson M."/>
            <person name="Adriaenssens E.M."/>
            <person name="Foster-Nyarko E."/>
            <person name="Jarju S."/>
            <person name="Secka A."/>
            <person name="Antonio M."/>
            <person name="Oren A."/>
            <person name="Chaudhuri R.R."/>
            <person name="La Ragione R."/>
            <person name="Hildebrand F."/>
            <person name="Pallen M.J."/>
        </authorList>
    </citation>
    <scope>NUCLEOTIDE SEQUENCE</scope>
    <source>
        <strain evidence="1">ChiGjej6B6-14162</strain>
    </source>
</reference>
<name>A0A9D1X8F3_9BACT</name>
<dbReference type="AlphaFoldDB" id="A0A9D1X8F3"/>